<organism evidence="3 4">
    <name type="scientific">Paragonimus westermani</name>
    <dbReference type="NCBI Taxonomy" id="34504"/>
    <lineage>
        <taxon>Eukaryota</taxon>
        <taxon>Metazoa</taxon>
        <taxon>Spiralia</taxon>
        <taxon>Lophotrochozoa</taxon>
        <taxon>Platyhelminthes</taxon>
        <taxon>Trematoda</taxon>
        <taxon>Digenea</taxon>
        <taxon>Plagiorchiida</taxon>
        <taxon>Troglotremata</taxon>
        <taxon>Troglotrematidae</taxon>
        <taxon>Paragonimus</taxon>
    </lineage>
</organism>
<reference evidence="3 4" key="1">
    <citation type="journal article" date="2019" name="Gigascience">
        <title>Whole-genome sequence of the oriental lung fluke Paragonimus westermani.</title>
        <authorList>
            <person name="Oey H."/>
            <person name="Zakrzewski M."/>
            <person name="Narain K."/>
            <person name="Devi K.R."/>
            <person name="Agatsuma T."/>
            <person name="Nawaratna S."/>
            <person name="Gobert G.N."/>
            <person name="Jones M.K."/>
            <person name="Ragan M.A."/>
            <person name="McManus D.P."/>
            <person name="Krause L."/>
        </authorList>
    </citation>
    <scope>NUCLEOTIDE SEQUENCE [LARGE SCALE GENOMIC DNA]</scope>
    <source>
        <strain evidence="3 4">IND2009</strain>
    </source>
</reference>
<feature type="compositionally biased region" description="Polar residues" evidence="1">
    <location>
        <begin position="228"/>
        <end position="252"/>
    </location>
</feature>
<dbReference type="Pfam" id="PF00595">
    <property type="entry name" value="PDZ"/>
    <property type="match status" value="2"/>
</dbReference>
<sequence>MNAHDVSTNLLRTVHRVTFRLNTDWTEVEVIELLVDSAASLGFGMCGSKSTGIVVRQIHPGGAAEMDGRLRIGDHIVCVQDFNVRGFGPDQVATVLRHTISVSLFAAGSSDHTTTSVMHIDSEFGTSGGFQPNQLNPEDSAATESALHSVAVRFIVARPAVGNPDELNEVYVEQQNRFSESQLPATLGIVPTERLDDYLETLLHSAVPFMALQPDISEEPNVDPITGRQPNIQQTTETKSVSPVPNDTSIRTNFEEASFEPPLCTVSSGDNETNHDEGPTSSVLDKNVKVISISSAPEENGSHSSLDREDQVPSAITPDSQNDLLNVENDHENHSPDVNTTESSELEQETHVVELRRSKNEGLGLTIVGYVYKNPSSSLSGEMNYECGVFVQRLTPNSVADRCGKIQPNDQIIQVEITKHIMKVNNTDLIGMDNVHAVAVIKAAETGVKLTLRRFKQGFMFEQLRRAHVTSVSSHPFARSTTSNSGSVSQVTSQEQKLSSVEPGECVKTVNESGETPVRKHVNGKSLSGIRSPIILELTEDLSLPVNYRSNCVRTIEAPWIFSDDEEACGAQNFIANLAGRSDSQYFLDRTWKRQSASTSTEGHNRLEIVDFKWEGTEEVHVRRPSVAAAYGSGCKATRRNKSITDCVAYGKCVLFDPMNSNFVESLLRFIWRLKDLYTGMRF</sequence>
<proteinExistence type="predicted"/>
<evidence type="ECO:0000313" key="4">
    <source>
        <dbReference type="Proteomes" id="UP000324629"/>
    </source>
</evidence>
<feature type="domain" description="PDZ" evidence="2">
    <location>
        <begin position="30"/>
        <end position="99"/>
    </location>
</feature>
<dbReference type="InterPro" id="IPR036034">
    <property type="entry name" value="PDZ_sf"/>
</dbReference>
<name>A0A5J4NXC3_9TREM</name>
<dbReference type="SMART" id="SM00228">
    <property type="entry name" value="PDZ"/>
    <property type="match status" value="2"/>
</dbReference>
<comment type="caution">
    <text evidence="3">The sequence shown here is derived from an EMBL/GenBank/DDBJ whole genome shotgun (WGS) entry which is preliminary data.</text>
</comment>
<dbReference type="PROSITE" id="PS50106">
    <property type="entry name" value="PDZ"/>
    <property type="match status" value="2"/>
</dbReference>
<keyword evidence="4" id="KW-1185">Reference proteome</keyword>
<accession>A0A5J4NXC3</accession>
<dbReference type="PANTHER" id="PTHR19964:SF92">
    <property type="entry name" value="PATJ HOMOLOG"/>
    <property type="match status" value="1"/>
</dbReference>
<gene>
    <name evidence="3" type="ORF">DEA37_0003933</name>
</gene>
<dbReference type="SUPFAM" id="SSF50156">
    <property type="entry name" value="PDZ domain-like"/>
    <property type="match status" value="2"/>
</dbReference>
<protein>
    <recommendedName>
        <fullName evidence="2">PDZ domain-containing protein</fullName>
    </recommendedName>
</protein>
<dbReference type="EMBL" id="QNGE01000484">
    <property type="protein sequence ID" value="KAA3680276.1"/>
    <property type="molecule type" value="Genomic_DNA"/>
</dbReference>
<evidence type="ECO:0000259" key="2">
    <source>
        <dbReference type="PROSITE" id="PS50106"/>
    </source>
</evidence>
<dbReference type="AlphaFoldDB" id="A0A5J4NXC3"/>
<dbReference type="Proteomes" id="UP000324629">
    <property type="component" value="Unassembled WGS sequence"/>
</dbReference>
<dbReference type="PANTHER" id="PTHR19964">
    <property type="entry name" value="MULTIPLE PDZ DOMAIN PROTEIN"/>
    <property type="match status" value="1"/>
</dbReference>
<feature type="compositionally biased region" description="Polar residues" evidence="1">
    <location>
        <begin position="475"/>
        <end position="499"/>
    </location>
</feature>
<feature type="region of interest" description="Disordered" evidence="1">
    <location>
        <begin position="218"/>
        <end position="348"/>
    </location>
</feature>
<dbReference type="InterPro" id="IPR051342">
    <property type="entry name" value="PDZ_scaffold"/>
</dbReference>
<feature type="domain" description="PDZ" evidence="2">
    <location>
        <begin position="352"/>
        <end position="456"/>
    </location>
</feature>
<evidence type="ECO:0000313" key="3">
    <source>
        <dbReference type="EMBL" id="KAA3680276.1"/>
    </source>
</evidence>
<feature type="region of interest" description="Disordered" evidence="1">
    <location>
        <begin position="475"/>
        <end position="503"/>
    </location>
</feature>
<evidence type="ECO:0000256" key="1">
    <source>
        <dbReference type="SAM" id="MobiDB-lite"/>
    </source>
</evidence>
<dbReference type="Gene3D" id="2.30.42.10">
    <property type="match status" value="2"/>
</dbReference>
<dbReference type="InterPro" id="IPR001478">
    <property type="entry name" value="PDZ"/>
</dbReference>